<name>A0A8C9QP48_SPEDA</name>
<protein>
    <submittedName>
        <fullName evidence="1">Uncharacterized protein</fullName>
    </submittedName>
</protein>
<evidence type="ECO:0000313" key="2">
    <source>
        <dbReference type="Proteomes" id="UP000694422"/>
    </source>
</evidence>
<reference evidence="1" key="2">
    <citation type="submission" date="2025-09" db="UniProtKB">
        <authorList>
            <consortium name="Ensembl"/>
        </authorList>
    </citation>
    <scope>IDENTIFICATION</scope>
</reference>
<reference evidence="1" key="1">
    <citation type="submission" date="2025-08" db="UniProtKB">
        <authorList>
            <consortium name="Ensembl"/>
        </authorList>
    </citation>
    <scope>IDENTIFICATION</scope>
</reference>
<evidence type="ECO:0000313" key="1">
    <source>
        <dbReference type="Ensembl" id="ENSSDAP00000025061.1"/>
    </source>
</evidence>
<dbReference type="AlphaFoldDB" id="A0A8C9QP48"/>
<dbReference type="Proteomes" id="UP000694422">
    <property type="component" value="Unplaced"/>
</dbReference>
<keyword evidence="2" id="KW-1185">Reference proteome</keyword>
<sequence>MPESNFTEWSDISAVQVAAGYPIYSLFSCPQDVEFVFGVLGIPLASQELDIRYVGMRNYQVVRTQRWWHFTVSYRNPSIWQKSTLTQKKLTILFIYQSFPA</sequence>
<dbReference type="Ensembl" id="ENSSDAT00000028665.1">
    <property type="protein sequence ID" value="ENSSDAP00000025061.1"/>
    <property type="gene ID" value="ENSSDAG00000022798.1"/>
</dbReference>
<organism evidence="1 2">
    <name type="scientific">Spermophilus dauricus</name>
    <name type="common">Daurian ground squirrel</name>
    <dbReference type="NCBI Taxonomy" id="99837"/>
    <lineage>
        <taxon>Eukaryota</taxon>
        <taxon>Metazoa</taxon>
        <taxon>Chordata</taxon>
        <taxon>Craniata</taxon>
        <taxon>Vertebrata</taxon>
        <taxon>Euteleostomi</taxon>
        <taxon>Mammalia</taxon>
        <taxon>Eutheria</taxon>
        <taxon>Euarchontoglires</taxon>
        <taxon>Glires</taxon>
        <taxon>Rodentia</taxon>
        <taxon>Sciuromorpha</taxon>
        <taxon>Sciuridae</taxon>
        <taxon>Xerinae</taxon>
        <taxon>Marmotini</taxon>
        <taxon>Spermophilus</taxon>
    </lineage>
</organism>
<accession>A0A8C9QP48</accession>
<proteinExistence type="predicted"/>